<dbReference type="EMBL" id="JAIWYP010000003">
    <property type="protein sequence ID" value="KAH3853245.1"/>
    <property type="molecule type" value="Genomic_DNA"/>
</dbReference>
<reference evidence="1" key="2">
    <citation type="submission" date="2020-11" db="EMBL/GenBank/DDBJ databases">
        <authorList>
            <person name="McCartney M.A."/>
            <person name="Auch B."/>
            <person name="Kono T."/>
            <person name="Mallez S."/>
            <person name="Becker A."/>
            <person name="Gohl D.M."/>
            <person name="Silverstein K.A.T."/>
            <person name="Koren S."/>
            <person name="Bechman K.B."/>
            <person name="Herman A."/>
            <person name="Abrahante J.E."/>
            <person name="Garbe J."/>
        </authorList>
    </citation>
    <scope>NUCLEOTIDE SEQUENCE</scope>
    <source>
        <strain evidence="1">Duluth1</strain>
        <tissue evidence="1">Whole animal</tissue>
    </source>
</reference>
<gene>
    <name evidence="1" type="ORF">DPMN_095768</name>
</gene>
<sequence>MVWRVSCCPYSIPPSTQAGKSNGKAKPIHLCTSSVARIGQNDVVANIRPP</sequence>
<keyword evidence="2" id="KW-1185">Reference proteome</keyword>
<name>A0A9D4R4U6_DREPO</name>
<evidence type="ECO:0000313" key="1">
    <source>
        <dbReference type="EMBL" id="KAH3853245.1"/>
    </source>
</evidence>
<dbReference type="Proteomes" id="UP000828390">
    <property type="component" value="Unassembled WGS sequence"/>
</dbReference>
<accession>A0A9D4R4U6</accession>
<comment type="caution">
    <text evidence="1">The sequence shown here is derived from an EMBL/GenBank/DDBJ whole genome shotgun (WGS) entry which is preliminary data.</text>
</comment>
<protein>
    <submittedName>
        <fullName evidence="1">Uncharacterized protein</fullName>
    </submittedName>
</protein>
<evidence type="ECO:0000313" key="2">
    <source>
        <dbReference type="Proteomes" id="UP000828390"/>
    </source>
</evidence>
<proteinExistence type="predicted"/>
<organism evidence="1 2">
    <name type="scientific">Dreissena polymorpha</name>
    <name type="common">Zebra mussel</name>
    <name type="synonym">Mytilus polymorpha</name>
    <dbReference type="NCBI Taxonomy" id="45954"/>
    <lineage>
        <taxon>Eukaryota</taxon>
        <taxon>Metazoa</taxon>
        <taxon>Spiralia</taxon>
        <taxon>Lophotrochozoa</taxon>
        <taxon>Mollusca</taxon>
        <taxon>Bivalvia</taxon>
        <taxon>Autobranchia</taxon>
        <taxon>Heteroconchia</taxon>
        <taxon>Euheterodonta</taxon>
        <taxon>Imparidentia</taxon>
        <taxon>Neoheterodontei</taxon>
        <taxon>Myida</taxon>
        <taxon>Dreissenoidea</taxon>
        <taxon>Dreissenidae</taxon>
        <taxon>Dreissena</taxon>
    </lineage>
</organism>
<dbReference type="AlphaFoldDB" id="A0A9D4R4U6"/>
<reference evidence="1" key="1">
    <citation type="journal article" date="2019" name="bioRxiv">
        <title>The Genome of the Zebra Mussel, Dreissena polymorpha: A Resource for Invasive Species Research.</title>
        <authorList>
            <person name="McCartney M.A."/>
            <person name="Auch B."/>
            <person name="Kono T."/>
            <person name="Mallez S."/>
            <person name="Zhang Y."/>
            <person name="Obille A."/>
            <person name="Becker A."/>
            <person name="Abrahante J.E."/>
            <person name="Garbe J."/>
            <person name="Badalamenti J.P."/>
            <person name="Herman A."/>
            <person name="Mangelson H."/>
            <person name="Liachko I."/>
            <person name="Sullivan S."/>
            <person name="Sone E.D."/>
            <person name="Koren S."/>
            <person name="Silverstein K.A.T."/>
            <person name="Beckman K.B."/>
            <person name="Gohl D.M."/>
        </authorList>
    </citation>
    <scope>NUCLEOTIDE SEQUENCE</scope>
    <source>
        <strain evidence="1">Duluth1</strain>
        <tissue evidence="1">Whole animal</tissue>
    </source>
</reference>